<evidence type="ECO:0000256" key="2">
    <source>
        <dbReference type="ARBA" id="ARBA00004141"/>
    </source>
</evidence>
<dbReference type="FunFam" id="1.20.120.1780:FF:000001">
    <property type="entry name" value="4-hydroxybenzoate octaprenyltransferase"/>
    <property type="match status" value="1"/>
</dbReference>
<keyword evidence="9 12" id="KW-1133">Transmembrane helix</keyword>
<dbReference type="RefSeq" id="WP_073040370.1">
    <property type="nucleotide sequence ID" value="NZ_FQVB01000028.1"/>
</dbReference>
<dbReference type="GO" id="GO:0005886">
    <property type="term" value="C:plasma membrane"/>
    <property type="evidence" value="ECO:0007669"/>
    <property type="project" value="TreeGrafter"/>
</dbReference>
<evidence type="ECO:0000256" key="6">
    <source>
        <dbReference type="ARBA" id="ARBA00022679"/>
    </source>
</evidence>
<dbReference type="GO" id="GO:0006744">
    <property type="term" value="P:ubiquinone biosynthetic process"/>
    <property type="evidence" value="ECO:0007669"/>
    <property type="project" value="UniProtKB-KW"/>
</dbReference>
<keyword evidence="7" id="KW-0831">Ubiquinone biosynthesis</keyword>
<feature type="transmembrane region" description="Helical" evidence="12">
    <location>
        <begin position="12"/>
        <end position="31"/>
    </location>
</feature>
<feature type="transmembrane region" description="Helical" evidence="12">
    <location>
        <begin position="161"/>
        <end position="182"/>
    </location>
</feature>
<evidence type="ECO:0000256" key="5">
    <source>
        <dbReference type="ARBA" id="ARBA00022519"/>
    </source>
</evidence>
<dbReference type="CDD" id="cd13959">
    <property type="entry name" value="PT_UbiA_COQ2"/>
    <property type="match status" value="1"/>
</dbReference>
<evidence type="ECO:0000256" key="12">
    <source>
        <dbReference type="SAM" id="Phobius"/>
    </source>
</evidence>
<dbReference type="EC" id="2.5.1.39" evidence="11"/>
<evidence type="ECO:0000256" key="1">
    <source>
        <dbReference type="ARBA" id="ARBA00001946"/>
    </source>
</evidence>
<evidence type="ECO:0000313" key="13">
    <source>
        <dbReference type="EMBL" id="SHF82078.1"/>
    </source>
</evidence>
<keyword evidence="8 12" id="KW-0812">Transmembrane</keyword>
<feature type="transmembrane region" description="Helical" evidence="12">
    <location>
        <begin position="43"/>
        <end position="64"/>
    </location>
</feature>
<evidence type="ECO:0000256" key="4">
    <source>
        <dbReference type="ARBA" id="ARBA00022475"/>
    </source>
</evidence>
<keyword evidence="4" id="KW-1003">Cell membrane</keyword>
<comment type="cofactor">
    <cofactor evidence="1">
        <name>Mg(2+)</name>
        <dbReference type="ChEBI" id="CHEBI:18420"/>
    </cofactor>
</comment>
<dbReference type="InterPro" id="IPR006371">
    <property type="entry name" value="Polyprenyltransferase_UbiA-li"/>
</dbReference>
<dbReference type="NCBIfam" id="TIGR01475">
    <property type="entry name" value="ubiA_other"/>
    <property type="match status" value="1"/>
</dbReference>
<evidence type="ECO:0000256" key="8">
    <source>
        <dbReference type="ARBA" id="ARBA00022692"/>
    </source>
</evidence>
<dbReference type="Pfam" id="PF01040">
    <property type="entry name" value="UbiA"/>
    <property type="match status" value="1"/>
</dbReference>
<gene>
    <name evidence="13" type="ORF">SAMN02745206_02721</name>
</gene>
<evidence type="ECO:0000313" key="14">
    <source>
        <dbReference type="Proteomes" id="UP000184076"/>
    </source>
</evidence>
<sequence length="286" mass="30970">MWIRSLHTYGRLIKFSHTVFALPFALAAALLAHRHTPLTAKTLFWIVVAMAGARSAAMGFNRLVDRRFDALNPRTASRPSVTGEISTRAMTLLVVLSSAVFVASAAMLGDLCLKLSLPCLAVLFLYSYTKRFTAWSHLVLGFAIGLAPVGAWIAVTGTMDWGILLLSAALMTYIAGFDILYACQDVDFDTSAGLHSLPSRWGIQKALAFSSALHVTTAASLAGLGLAFDLGGLFFALLAVISGLLFLEHRMVRPDRLEAIPVAFFHVNSVVSVLLFLAVWLDLRLS</sequence>
<evidence type="ECO:0000256" key="11">
    <source>
        <dbReference type="ARBA" id="ARBA00034524"/>
    </source>
</evidence>
<keyword evidence="6 13" id="KW-0808">Transferase</keyword>
<name>A0A1M5ES18_9BACT</name>
<dbReference type="InterPro" id="IPR039653">
    <property type="entry name" value="Prenyltransferase"/>
</dbReference>
<accession>A0A1M5ES18</accession>
<comment type="similarity">
    <text evidence="3">Belongs to the UbiA prenyltransferase family.</text>
</comment>
<keyword evidence="14" id="KW-1185">Reference proteome</keyword>
<proteinExistence type="inferred from homology"/>
<dbReference type="PANTHER" id="PTHR11048:SF28">
    <property type="entry name" value="4-HYDROXYBENZOATE POLYPRENYLTRANSFERASE, MITOCHONDRIAL"/>
    <property type="match status" value="1"/>
</dbReference>
<keyword evidence="5" id="KW-0997">Cell inner membrane</keyword>
<dbReference type="Proteomes" id="UP000184076">
    <property type="component" value="Unassembled WGS sequence"/>
</dbReference>
<dbReference type="InterPro" id="IPR044878">
    <property type="entry name" value="UbiA_sf"/>
</dbReference>
<dbReference type="Gene3D" id="1.20.120.1780">
    <property type="entry name" value="UbiA prenyltransferase"/>
    <property type="match status" value="1"/>
</dbReference>
<evidence type="ECO:0000256" key="7">
    <source>
        <dbReference type="ARBA" id="ARBA00022688"/>
    </source>
</evidence>
<evidence type="ECO:0000256" key="9">
    <source>
        <dbReference type="ARBA" id="ARBA00022989"/>
    </source>
</evidence>
<evidence type="ECO:0000256" key="10">
    <source>
        <dbReference type="ARBA" id="ARBA00023136"/>
    </source>
</evidence>
<evidence type="ECO:0000256" key="3">
    <source>
        <dbReference type="ARBA" id="ARBA00005985"/>
    </source>
</evidence>
<organism evidence="13 14">
    <name type="scientific">Desulfacinum infernum DSM 9756</name>
    <dbReference type="NCBI Taxonomy" id="1121391"/>
    <lineage>
        <taxon>Bacteria</taxon>
        <taxon>Pseudomonadati</taxon>
        <taxon>Thermodesulfobacteriota</taxon>
        <taxon>Syntrophobacteria</taxon>
        <taxon>Syntrophobacterales</taxon>
        <taxon>Syntrophobacteraceae</taxon>
        <taxon>Desulfacinum</taxon>
    </lineage>
</organism>
<dbReference type="FunFam" id="1.10.357.140:FF:000008">
    <property type="entry name" value="4-hydroxybenzoate octaprenyltransferase"/>
    <property type="match status" value="1"/>
</dbReference>
<dbReference type="STRING" id="1121391.SAMN02745206_02721"/>
<dbReference type="PANTHER" id="PTHR11048">
    <property type="entry name" value="PRENYLTRANSFERASES"/>
    <property type="match status" value="1"/>
</dbReference>
<protein>
    <recommendedName>
        <fullName evidence="11">4-hydroxybenzoate polyprenyltransferase</fullName>
        <ecNumber evidence="11">2.5.1.39</ecNumber>
    </recommendedName>
</protein>
<dbReference type="OrthoDB" id="9782418at2"/>
<reference evidence="14" key="1">
    <citation type="submission" date="2016-11" db="EMBL/GenBank/DDBJ databases">
        <authorList>
            <person name="Varghese N."/>
            <person name="Submissions S."/>
        </authorList>
    </citation>
    <scope>NUCLEOTIDE SEQUENCE [LARGE SCALE GENOMIC DNA]</scope>
    <source>
        <strain evidence="14">DSM 9756</strain>
    </source>
</reference>
<dbReference type="AlphaFoldDB" id="A0A1M5ES18"/>
<feature type="transmembrane region" description="Helical" evidence="12">
    <location>
        <begin position="135"/>
        <end position="155"/>
    </location>
</feature>
<dbReference type="InterPro" id="IPR000537">
    <property type="entry name" value="UbiA_prenyltransferase"/>
</dbReference>
<feature type="transmembrane region" description="Helical" evidence="12">
    <location>
        <begin position="230"/>
        <end position="247"/>
    </location>
</feature>
<dbReference type="EMBL" id="FQVB01000028">
    <property type="protein sequence ID" value="SHF82078.1"/>
    <property type="molecule type" value="Genomic_DNA"/>
</dbReference>
<feature type="transmembrane region" description="Helical" evidence="12">
    <location>
        <begin position="259"/>
        <end position="281"/>
    </location>
</feature>
<comment type="subcellular location">
    <subcellularLocation>
        <location evidence="2">Membrane</location>
        <topology evidence="2">Multi-pass membrane protein</topology>
    </subcellularLocation>
</comment>
<feature type="transmembrane region" description="Helical" evidence="12">
    <location>
        <begin position="85"/>
        <end position="105"/>
    </location>
</feature>
<dbReference type="GO" id="GO:0008412">
    <property type="term" value="F:4-hydroxybenzoate polyprenyltransferase activity"/>
    <property type="evidence" value="ECO:0007669"/>
    <property type="project" value="UniProtKB-EC"/>
</dbReference>
<keyword evidence="10 12" id="KW-0472">Membrane</keyword>
<dbReference type="Gene3D" id="1.10.357.140">
    <property type="entry name" value="UbiA prenyltransferase"/>
    <property type="match status" value="1"/>
</dbReference>